<feature type="transmembrane region" description="Helical" evidence="1">
    <location>
        <begin position="164"/>
        <end position="184"/>
    </location>
</feature>
<keyword evidence="1" id="KW-0472">Membrane</keyword>
<sequence length="611" mass="70773">MKQALSKKWNLLTIALLFYIFFLLLTPLDRFNEKIPANFHKGFFSIIRFDIAADDGGHYAYLRSLFFDHDIDFFNEPFSLLMRLNKTTGYINNPWPIGASILWLPFFLLGHLITIILNIFGCNLSADGYSFPYISMIAIGSIFYGFLGIVFIYKSLCHFFKSEIALITVISAFFSSILTYYVYIRPYMDMSLDFFNLSLFIYLFTIFIVNKPFSKMFYLFFGIVCGMLSITRFNGVIYTISFFFYLFCTFLLKVKRREKIEWWSEFRNLFFVLVGFFITIAPQLIVNFILNGSLLNTGPAFGMNVSTFKVDIFIDRVVNILIGKTGILYQCPIYIIGFAGFVIISFLRRSQKNEKLKLFCISIFLAFFSQIMLTARLSGFGSEYGIKFLSSSIVLIMPGIAVFLDYFWGKRVVIAFSFVAIFLVIWQYIQLIQYKIIFDYNEFSVAKALSTIFLIMKSNINLLLRSSNIFALLSHGHFYIDTMADSYFLIFIPLLLAIFISVSIVLIWKNVLSGIVKNKILILTNVIIFLLFSISLGYFLIRQPKKTQEEIKERIMLYSKLEPIEGNLVSIEFLLLDYTLGIKKKDNNYFALIKYKNEVKGLNPATILNLP</sequence>
<feature type="transmembrane region" description="Helical" evidence="1">
    <location>
        <begin position="133"/>
        <end position="152"/>
    </location>
</feature>
<feature type="transmembrane region" description="Helical" evidence="1">
    <location>
        <begin position="190"/>
        <end position="209"/>
    </location>
</feature>
<feature type="transmembrane region" description="Helical" evidence="1">
    <location>
        <begin position="266"/>
        <end position="290"/>
    </location>
</feature>
<feature type="transmembrane region" description="Helical" evidence="1">
    <location>
        <begin position="411"/>
        <end position="430"/>
    </location>
</feature>
<evidence type="ECO:0000256" key="1">
    <source>
        <dbReference type="SAM" id="Phobius"/>
    </source>
</evidence>
<dbReference type="EMBL" id="BAFN01000001">
    <property type="protein sequence ID" value="GAN34717.1"/>
    <property type="molecule type" value="Genomic_DNA"/>
</dbReference>
<feature type="transmembrane region" description="Helical" evidence="1">
    <location>
        <begin position="237"/>
        <end position="254"/>
    </location>
</feature>
<evidence type="ECO:0008006" key="4">
    <source>
        <dbReference type="Google" id="ProtNLM"/>
    </source>
</evidence>
<organism evidence="2 3">
    <name type="scientific">Candidatus Brocadia sinica JPN1</name>
    <dbReference type="NCBI Taxonomy" id="1197129"/>
    <lineage>
        <taxon>Bacteria</taxon>
        <taxon>Pseudomonadati</taxon>
        <taxon>Planctomycetota</taxon>
        <taxon>Candidatus Brocadiia</taxon>
        <taxon>Candidatus Brocadiales</taxon>
        <taxon>Candidatus Brocadiaceae</taxon>
        <taxon>Candidatus Brocadia</taxon>
    </lineage>
</organism>
<feature type="transmembrane region" description="Helical" evidence="1">
    <location>
        <begin position="327"/>
        <end position="347"/>
    </location>
</feature>
<evidence type="ECO:0000313" key="3">
    <source>
        <dbReference type="Proteomes" id="UP000032309"/>
    </source>
</evidence>
<reference evidence="3" key="1">
    <citation type="journal article" date="2015" name="Genome Announc.">
        <title>Draft Genome Sequence of an Anaerobic Ammonium-Oxidizing Bacterium, "Candidatus Brocadia sinica".</title>
        <authorList>
            <person name="Oshiki M."/>
            <person name="Shinyako-Hata K."/>
            <person name="Satoh H."/>
            <person name="Okabe S."/>
        </authorList>
    </citation>
    <scope>NUCLEOTIDE SEQUENCE [LARGE SCALE GENOMIC DNA]</scope>
    <source>
        <strain evidence="3">JPN1</strain>
    </source>
</reference>
<feature type="transmembrane region" description="Helical" evidence="1">
    <location>
        <begin position="359"/>
        <end position="378"/>
    </location>
</feature>
<keyword evidence="3" id="KW-1185">Reference proteome</keyword>
<feature type="transmembrane region" description="Helical" evidence="1">
    <location>
        <begin position="520"/>
        <end position="541"/>
    </location>
</feature>
<dbReference type="Proteomes" id="UP000032309">
    <property type="component" value="Unassembled WGS sequence"/>
</dbReference>
<feature type="transmembrane region" description="Helical" evidence="1">
    <location>
        <begin position="12"/>
        <end position="31"/>
    </location>
</feature>
<evidence type="ECO:0000313" key="2">
    <source>
        <dbReference type="EMBL" id="GAN34717.1"/>
    </source>
</evidence>
<name>A0ABQ0K137_9BACT</name>
<dbReference type="RefSeq" id="WP_052564677.1">
    <property type="nucleotide sequence ID" value="NZ_BAFN01000001.1"/>
</dbReference>
<proteinExistence type="predicted"/>
<feature type="transmembrane region" description="Helical" evidence="1">
    <location>
        <begin position="101"/>
        <end position="121"/>
    </location>
</feature>
<accession>A0ABQ0K137</accession>
<keyword evidence="1" id="KW-1133">Transmembrane helix</keyword>
<feature type="transmembrane region" description="Helical" evidence="1">
    <location>
        <begin position="486"/>
        <end position="508"/>
    </location>
</feature>
<protein>
    <recommendedName>
        <fullName evidence="4">Glycosyltransferase RgtA/B/C/D-like domain-containing protein</fullName>
    </recommendedName>
</protein>
<comment type="caution">
    <text evidence="2">The sequence shown here is derived from an EMBL/GenBank/DDBJ whole genome shotgun (WGS) entry which is preliminary data.</text>
</comment>
<feature type="transmembrane region" description="Helical" evidence="1">
    <location>
        <begin position="384"/>
        <end position="404"/>
    </location>
</feature>
<keyword evidence="1" id="KW-0812">Transmembrane</keyword>
<gene>
    <name evidence="2" type="ORF">BROSI_A3260</name>
</gene>